<sequence>MVTGWRRAFCTSIPKDSEPKFTTETTTTHSQNPQTNTNTHTNRSPRFGPKFNFFSSSSSSSTTGTNSNPSTPRSQTPTLSDDTPSLRCRTITAKPSHGSSPRLECTATAAPPPSKTTKSPRLFLQRSSNPSSPRSPSTFSLLKSSLRLSKVSRCGICVQNVKTGQGTAIFTAECSHSFHFPCIAAHAAKTNNGGALLSCPVCGSQWKEAPLIAVPNHTSRKLPSSDIRLYDDDEPLMSPISGIRFNPIPESDEETETDTDVDFPGFFSDPVTPRAQFMDDILNRKAVEFRLSPEAAVVAVGRSHETYAVLLKLRAPPAPPGSRRPSVDLVSVVDIGGQMTPAKLQSLKRAMRAVISSLSSNDRLSIVAFCSGSKRLLPLRRMTPSGRRSARRIVDALNIGQGSCVNDALRKAAKVIHDRKERNHFAAIILLDGQEDHHQIRDDNNRRFELVSSTRFSHLDIPVHTFRIGEELLEDAFVKSVSGFLSVVVLDLRIQLGLASGSAAAEIAAVYSCTGRPGLLSSGSAKLGDLCNDEEREILIELKVPAAVIGSRHLLSVRSSHKDPSTKQLIYGRDQSIIVPRPHAIRSSNPAIQRLRSLFVMTRAVAESRRLLADRNDLAGAERLLASARAMLCQPSLKLASIDEFRRRVEAELAEVRWRRQTQPEQEKRRREKEGGSGGGGCYVVDEKGEPLTPTSAWKAAERLAKVAIMRKHSDICYVILTNAPISKKTNWPCYVDAISNGAMGAGRMEWGGRAIWCLVMVRPGSSESPHPVNACILLSMWAINEAQAHAPDCIRVRRIERPAPEAHRHHTTNHSGASQTTTNNKTSHGYNTAF</sequence>
<dbReference type="InterPro" id="IPR036465">
    <property type="entry name" value="vWFA_dom_sf"/>
</dbReference>
<gene>
    <name evidence="5" type="ORF">Cgig2_020335</name>
</gene>
<keyword evidence="1" id="KW-0479">Metal-binding</keyword>
<feature type="compositionally biased region" description="Polar residues" evidence="2">
    <location>
        <begin position="814"/>
        <end position="835"/>
    </location>
</feature>
<dbReference type="Gene3D" id="3.40.50.410">
    <property type="entry name" value="von Willebrand factor, type A domain"/>
    <property type="match status" value="1"/>
</dbReference>
<dbReference type="InterPro" id="IPR051266">
    <property type="entry name" value="CLCR"/>
</dbReference>
<feature type="compositionally biased region" description="Acidic residues" evidence="2">
    <location>
        <begin position="250"/>
        <end position="261"/>
    </location>
</feature>
<dbReference type="SUPFAM" id="SSF57850">
    <property type="entry name" value="RING/U-box"/>
    <property type="match status" value="1"/>
</dbReference>
<dbReference type="PROSITE" id="PS50089">
    <property type="entry name" value="ZF_RING_2"/>
    <property type="match status" value="1"/>
</dbReference>
<dbReference type="InterPro" id="IPR002035">
    <property type="entry name" value="VWF_A"/>
</dbReference>
<feature type="compositionally biased region" description="Polar residues" evidence="2">
    <location>
        <begin position="73"/>
        <end position="83"/>
    </location>
</feature>
<dbReference type="InterPro" id="IPR057427">
    <property type="entry name" value="WAV3_C"/>
</dbReference>
<feature type="region of interest" description="Disordered" evidence="2">
    <location>
        <begin position="242"/>
        <end position="262"/>
    </location>
</feature>
<dbReference type="SMART" id="SM00327">
    <property type="entry name" value="VWA"/>
    <property type="match status" value="1"/>
</dbReference>
<dbReference type="AlphaFoldDB" id="A0A9Q1QGK8"/>
<evidence type="ECO:0000256" key="1">
    <source>
        <dbReference type="PROSITE-ProRule" id="PRU00175"/>
    </source>
</evidence>
<evidence type="ECO:0000259" key="3">
    <source>
        <dbReference type="PROSITE" id="PS50089"/>
    </source>
</evidence>
<dbReference type="OrthoDB" id="687730at2759"/>
<evidence type="ECO:0000313" key="5">
    <source>
        <dbReference type="EMBL" id="KAJ8441044.1"/>
    </source>
</evidence>
<organism evidence="5 6">
    <name type="scientific">Carnegiea gigantea</name>
    <dbReference type="NCBI Taxonomy" id="171969"/>
    <lineage>
        <taxon>Eukaryota</taxon>
        <taxon>Viridiplantae</taxon>
        <taxon>Streptophyta</taxon>
        <taxon>Embryophyta</taxon>
        <taxon>Tracheophyta</taxon>
        <taxon>Spermatophyta</taxon>
        <taxon>Magnoliopsida</taxon>
        <taxon>eudicotyledons</taxon>
        <taxon>Gunneridae</taxon>
        <taxon>Pentapetalae</taxon>
        <taxon>Caryophyllales</taxon>
        <taxon>Cactineae</taxon>
        <taxon>Cactaceae</taxon>
        <taxon>Cactoideae</taxon>
        <taxon>Echinocereeae</taxon>
        <taxon>Carnegiea</taxon>
    </lineage>
</organism>
<proteinExistence type="predicted"/>
<dbReference type="Gene3D" id="3.30.40.10">
    <property type="entry name" value="Zinc/RING finger domain, C3HC4 (zinc finger)"/>
    <property type="match status" value="1"/>
</dbReference>
<dbReference type="Pfam" id="PF17123">
    <property type="entry name" value="zf-RING_11"/>
    <property type="match status" value="1"/>
</dbReference>
<feature type="region of interest" description="Disordered" evidence="2">
    <location>
        <begin position="1"/>
        <end position="138"/>
    </location>
</feature>
<dbReference type="SMART" id="SM00184">
    <property type="entry name" value="RING"/>
    <property type="match status" value="1"/>
</dbReference>
<dbReference type="PANTHER" id="PTHR10579">
    <property type="entry name" value="CALCIUM-ACTIVATED CHLORIDE CHANNEL REGULATOR"/>
    <property type="match status" value="1"/>
</dbReference>
<feature type="region of interest" description="Disordered" evidence="2">
    <location>
        <begin position="806"/>
        <end position="835"/>
    </location>
</feature>
<dbReference type="InterPro" id="IPR001841">
    <property type="entry name" value="Znf_RING"/>
</dbReference>
<feature type="compositionally biased region" description="Low complexity" evidence="2">
    <location>
        <begin position="22"/>
        <end position="72"/>
    </location>
</feature>
<feature type="domain" description="RING-type" evidence="3">
    <location>
        <begin position="154"/>
        <end position="202"/>
    </location>
</feature>
<comment type="caution">
    <text evidence="5">The sequence shown here is derived from an EMBL/GenBank/DDBJ whole genome shotgun (WGS) entry which is preliminary data.</text>
</comment>
<accession>A0A9Q1QGK8</accession>
<dbReference type="GO" id="GO:0008270">
    <property type="term" value="F:zinc ion binding"/>
    <property type="evidence" value="ECO:0007669"/>
    <property type="project" value="UniProtKB-KW"/>
</dbReference>
<evidence type="ECO:0000259" key="4">
    <source>
        <dbReference type="PROSITE" id="PS50234"/>
    </source>
</evidence>
<keyword evidence="1" id="KW-0862">Zinc</keyword>
<dbReference type="PANTHER" id="PTHR10579:SF59">
    <property type="entry name" value="E3 UBIQUITIN-PROTEIN LIGASE EDA40-RELATED"/>
    <property type="match status" value="1"/>
</dbReference>
<dbReference type="InterPro" id="IPR013083">
    <property type="entry name" value="Znf_RING/FYVE/PHD"/>
</dbReference>
<name>A0A9Q1QGK8_9CARY</name>
<dbReference type="Pfam" id="PF13519">
    <property type="entry name" value="VWA_2"/>
    <property type="match status" value="1"/>
</dbReference>
<protein>
    <submittedName>
        <fullName evidence="5">Uncharacterized protein</fullName>
    </submittedName>
</protein>
<dbReference type="PROSITE" id="PS50234">
    <property type="entry name" value="VWFA"/>
    <property type="match status" value="1"/>
</dbReference>
<evidence type="ECO:0000256" key="2">
    <source>
        <dbReference type="SAM" id="MobiDB-lite"/>
    </source>
</evidence>
<dbReference type="SUPFAM" id="SSF53300">
    <property type="entry name" value="vWA-like"/>
    <property type="match status" value="1"/>
</dbReference>
<keyword evidence="1" id="KW-0863">Zinc-finger</keyword>
<feature type="compositionally biased region" description="Basic and acidic residues" evidence="2">
    <location>
        <begin position="665"/>
        <end position="675"/>
    </location>
</feature>
<evidence type="ECO:0000313" key="6">
    <source>
        <dbReference type="Proteomes" id="UP001153076"/>
    </source>
</evidence>
<dbReference type="Proteomes" id="UP001153076">
    <property type="component" value="Unassembled WGS sequence"/>
</dbReference>
<feature type="domain" description="VWFA" evidence="4">
    <location>
        <begin position="328"/>
        <end position="470"/>
    </location>
</feature>
<feature type="compositionally biased region" description="Low complexity" evidence="2">
    <location>
        <begin position="115"/>
        <end position="138"/>
    </location>
</feature>
<dbReference type="EMBL" id="JAKOGI010000177">
    <property type="protein sequence ID" value="KAJ8441044.1"/>
    <property type="molecule type" value="Genomic_DNA"/>
</dbReference>
<keyword evidence="6" id="KW-1185">Reference proteome</keyword>
<reference evidence="5" key="1">
    <citation type="submission" date="2022-04" db="EMBL/GenBank/DDBJ databases">
        <title>Carnegiea gigantea Genome sequencing and assembly v2.</title>
        <authorList>
            <person name="Copetti D."/>
            <person name="Sanderson M.J."/>
            <person name="Burquez A."/>
            <person name="Wojciechowski M.F."/>
        </authorList>
    </citation>
    <scope>NUCLEOTIDE SEQUENCE</scope>
    <source>
        <strain evidence="5">SGP5-SGP5p</strain>
        <tissue evidence="5">Aerial part</tissue>
    </source>
</reference>
<dbReference type="Pfam" id="PF25243">
    <property type="entry name" value="WAV3_C"/>
    <property type="match status" value="1"/>
</dbReference>
<feature type="region of interest" description="Disordered" evidence="2">
    <location>
        <begin position="659"/>
        <end position="685"/>
    </location>
</feature>